<dbReference type="PANTHER" id="PTHR34590">
    <property type="entry name" value="OS03G0124300 PROTEIN-RELATED"/>
    <property type="match status" value="1"/>
</dbReference>
<keyword evidence="3" id="KW-1185">Reference proteome</keyword>
<evidence type="ECO:0000256" key="1">
    <source>
        <dbReference type="SAM" id="SignalP"/>
    </source>
</evidence>
<reference evidence="2 3" key="1">
    <citation type="submission" date="2024-06" db="EMBL/GenBank/DDBJ databases">
        <title>A chromosome level genome sequence of Diviner's sage (Salvia divinorum).</title>
        <authorList>
            <person name="Ford S.A."/>
            <person name="Ro D.-K."/>
            <person name="Ness R.W."/>
            <person name="Phillips M.A."/>
        </authorList>
    </citation>
    <scope>NUCLEOTIDE SEQUENCE [LARGE SCALE GENOMIC DNA]</scope>
    <source>
        <strain evidence="2">SAF-2024a</strain>
        <tissue evidence="2">Leaf</tissue>
    </source>
</reference>
<dbReference type="GO" id="GO:0004674">
    <property type="term" value="F:protein serine/threonine kinase activity"/>
    <property type="evidence" value="ECO:0007669"/>
    <property type="project" value="UniProtKB-KW"/>
</dbReference>
<keyword evidence="1" id="KW-0732">Signal</keyword>
<feature type="signal peptide" evidence="1">
    <location>
        <begin position="1"/>
        <end position="24"/>
    </location>
</feature>
<dbReference type="InterPro" id="IPR045272">
    <property type="entry name" value="ANXUR1/2-like"/>
</dbReference>
<proteinExistence type="predicted"/>
<dbReference type="FunFam" id="2.60.120.430:FF:000003">
    <property type="entry name" value="FERONIA receptor-like kinase"/>
    <property type="match status" value="1"/>
</dbReference>
<dbReference type="PANTHER" id="PTHR34590:SF15">
    <property type="entry name" value="PROTEIN KINASE DOMAIN-CONTAINING PROTEIN"/>
    <property type="match status" value="1"/>
</dbReference>
<dbReference type="EMBL" id="JBEAFC010000010">
    <property type="protein sequence ID" value="KAL1538819.1"/>
    <property type="molecule type" value="Genomic_DNA"/>
</dbReference>
<sequence length="226" mass="24979">MKPCQNSLSTLFLFLIITITVVTSNLTHFTVDISVSCGSTETSVSSGEREWLGETQPIFSSLLQLKGLSMTSTVIHEFTSADPVPHETALLSRSQFSYLFQVSPSQKIIRLHFNPASYRGFEGQVDLFTVEAGPFTLLSNFSASLTAEALGVDTFVKEFWLNIQENQQLIISFTPRSSQTLDTYAFINGIEILGSNGVFPSPNPLPPPQDSLSETINSYNILIKYH</sequence>
<keyword evidence="2" id="KW-0808">Transferase</keyword>
<evidence type="ECO:0000313" key="3">
    <source>
        <dbReference type="Proteomes" id="UP001567538"/>
    </source>
</evidence>
<dbReference type="AlphaFoldDB" id="A0ABD1G3W8"/>
<accession>A0ABD1G3W8</accession>
<feature type="chain" id="PRO_5044846606" evidence="1">
    <location>
        <begin position="25"/>
        <end position="226"/>
    </location>
</feature>
<keyword evidence="2" id="KW-0418">Kinase</keyword>
<gene>
    <name evidence="2" type="ORF">AAHA92_27516</name>
</gene>
<dbReference type="Gene3D" id="2.60.120.430">
    <property type="entry name" value="Galactose-binding lectin"/>
    <property type="match status" value="1"/>
</dbReference>
<dbReference type="Proteomes" id="UP001567538">
    <property type="component" value="Unassembled WGS sequence"/>
</dbReference>
<comment type="caution">
    <text evidence="2">The sequence shown here is derived from an EMBL/GenBank/DDBJ whole genome shotgun (WGS) entry which is preliminary data.</text>
</comment>
<protein>
    <submittedName>
        <fullName evidence="2">Non-specific serine/threonine protein kinase</fullName>
        <ecNumber evidence="2">2.7.11.1</ecNumber>
    </submittedName>
</protein>
<evidence type="ECO:0000313" key="2">
    <source>
        <dbReference type="EMBL" id="KAL1538819.1"/>
    </source>
</evidence>
<name>A0ABD1G3W8_SALDI</name>
<organism evidence="2 3">
    <name type="scientific">Salvia divinorum</name>
    <name type="common">Maria pastora</name>
    <name type="synonym">Diviner's sage</name>
    <dbReference type="NCBI Taxonomy" id="28513"/>
    <lineage>
        <taxon>Eukaryota</taxon>
        <taxon>Viridiplantae</taxon>
        <taxon>Streptophyta</taxon>
        <taxon>Embryophyta</taxon>
        <taxon>Tracheophyta</taxon>
        <taxon>Spermatophyta</taxon>
        <taxon>Magnoliopsida</taxon>
        <taxon>eudicotyledons</taxon>
        <taxon>Gunneridae</taxon>
        <taxon>Pentapetalae</taxon>
        <taxon>asterids</taxon>
        <taxon>lamiids</taxon>
        <taxon>Lamiales</taxon>
        <taxon>Lamiaceae</taxon>
        <taxon>Nepetoideae</taxon>
        <taxon>Mentheae</taxon>
        <taxon>Salviinae</taxon>
        <taxon>Salvia</taxon>
        <taxon>Salvia subgen. Calosphace</taxon>
    </lineage>
</organism>
<keyword evidence="2" id="KW-0723">Serine/threonine-protein kinase</keyword>
<dbReference type="EC" id="2.7.11.1" evidence="2"/>